<gene>
    <name evidence="2" type="ORF">WN55_02616</name>
</gene>
<dbReference type="GO" id="GO:0003676">
    <property type="term" value="F:nucleic acid binding"/>
    <property type="evidence" value="ECO:0007669"/>
    <property type="project" value="InterPro"/>
</dbReference>
<dbReference type="InterPro" id="IPR036397">
    <property type="entry name" value="RNaseH_sf"/>
</dbReference>
<keyword evidence="3" id="KW-1185">Reference proteome</keyword>
<feature type="region of interest" description="Disordered" evidence="1">
    <location>
        <begin position="167"/>
        <end position="198"/>
    </location>
</feature>
<dbReference type="PANTHER" id="PTHR38681:SF1">
    <property type="entry name" value="RETROVIRUS-RELATED POL POLYPROTEIN FROM TRANSPOSON 412-LIKE PROTEIN"/>
    <property type="match status" value="1"/>
</dbReference>
<feature type="compositionally biased region" description="Basic and acidic residues" evidence="1">
    <location>
        <begin position="167"/>
        <end position="182"/>
    </location>
</feature>
<protein>
    <recommendedName>
        <fullName evidence="4">Integrase catalytic domain-containing protein</fullName>
    </recommendedName>
</protein>
<dbReference type="EMBL" id="KQ434774">
    <property type="protein sequence ID" value="KZC04027.1"/>
    <property type="molecule type" value="Genomic_DNA"/>
</dbReference>
<sequence>LVERFHRQLKAAIKCHNDERWTDALPIVLLGIRTAHRIDLAASAAELVYGENPRLPAEFLVTSSENNMGPSVFVNQLCEHFRNVRPTEARRHGKKKIFVFKDLPTATHVFLRTDSAKSSLQLPYEGPFPVISRSDKTYTISVKGKEMTVSVDRLKPAYIFEENVTPEKVEEETSPHKTRETAKNTTAIHEQRQVQTRAGRHVRFPDRLQLGRG</sequence>
<proteinExistence type="predicted"/>
<feature type="compositionally biased region" description="Polar residues" evidence="1">
    <location>
        <begin position="183"/>
        <end position="196"/>
    </location>
</feature>
<evidence type="ECO:0000313" key="3">
    <source>
        <dbReference type="Proteomes" id="UP000076502"/>
    </source>
</evidence>
<accession>A0A154NWK6</accession>
<feature type="non-terminal residue" evidence="2">
    <location>
        <position position="1"/>
    </location>
</feature>
<dbReference type="STRING" id="178035.A0A154NWK6"/>
<evidence type="ECO:0000256" key="1">
    <source>
        <dbReference type="SAM" id="MobiDB-lite"/>
    </source>
</evidence>
<evidence type="ECO:0008006" key="4">
    <source>
        <dbReference type="Google" id="ProtNLM"/>
    </source>
</evidence>
<organism evidence="2 3">
    <name type="scientific">Dufourea novaeangliae</name>
    <name type="common">Sweat bee</name>
    <dbReference type="NCBI Taxonomy" id="178035"/>
    <lineage>
        <taxon>Eukaryota</taxon>
        <taxon>Metazoa</taxon>
        <taxon>Ecdysozoa</taxon>
        <taxon>Arthropoda</taxon>
        <taxon>Hexapoda</taxon>
        <taxon>Insecta</taxon>
        <taxon>Pterygota</taxon>
        <taxon>Neoptera</taxon>
        <taxon>Endopterygota</taxon>
        <taxon>Hymenoptera</taxon>
        <taxon>Apocrita</taxon>
        <taxon>Aculeata</taxon>
        <taxon>Apoidea</taxon>
        <taxon>Anthophila</taxon>
        <taxon>Halictidae</taxon>
        <taxon>Rophitinae</taxon>
        <taxon>Dufourea</taxon>
    </lineage>
</organism>
<dbReference type="OrthoDB" id="422540at2759"/>
<dbReference type="Proteomes" id="UP000076502">
    <property type="component" value="Unassembled WGS sequence"/>
</dbReference>
<dbReference type="AlphaFoldDB" id="A0A154NWK6"/>
<dbReference type="Gene3D" id="3.30.420.10">
    <property type="entry name" value="Ribonuclease H-like superfamily/Ribonuclease H"/>
    <property type="match status" value="1"/>
</dbReference>
<reference evidence="2 3" key="1">
    <citation type="submission" date="2015-07" db="EMBL/GenBank/DDBJ databases">
        <title>The genome of Dufourea novaeangliae.</title>
        <authorList>
            <person name="Pan H."/>
            <person name="Kapheim K."/>
        </authorList>
    </citation>
    <scope>NUCLEOTIDE SEQUENCE [LARGE SCALE GENOMIC DNA]</scope>
    <source>
        <strain evidence="2">0120121106</strain>
        <tissue evidence="2">Whole body</tissue>
    </source>
</reference>
<name>A0A154NWK6_DUFNO</name>
<dbReference type="PANTHER" id="PTHR38681">
    <property type="entry name" value="RETROVIRUS-RELATED POL POLYPROTEIN FROM TRANSPOSON 412-LIKE PROTEIN-RELATED"/>
    <property type="match status" value="1"/>
</dbReference>
<evidence type="ECO:0000313" key="2">
    <source>
        <dbReference type="EMBL" id="KZC04027.1"/>
    </source>
</evidence>